<evidence type="ECO:0000256" key="2">
    <source>
        <dbReference type="SAM" id="Phobius"/>
    </source>
</evidence>
<keyword evidence="3" id="KW-0969">Cilium</keyword>
<dbReference type="EMBL" id="CP102480">
    <property type="protein sequence ID" value="UUX51736.1"/>
    <property type="molecule type" value="Genomic_DNA"/>
</dbReference>
<feature type="transmembrane region" description="Helical" evidence="2">
    <location>
        <begin position="182"/>
        <end position="205"/>
    </location>
</feature>
<evidence type="ECO:0000256" key="1">
    <source>
        <dbReference type="SAM" id="Coils"/>
    </source>
</evidence>
<evidence type="ECO:0000313" key="4">
    <source>
        <dbReference type="Proteomes" id="UP001060336"/>
    </source>
</evidence>
<dbReference type="KEGG" id="naci:NUH88_08545"/>
<feature type="coiled-coil region" evidence="1">
    <location>
        <begin position="259"/>
        <end position="293"/>
    </location>
</feature>
<feature type="transmembrane region" description="Helical" evidence="2">
    <location>
        <begin position="7"/>
        <end position="27"/>
    </location>
</feature>
<dbReference type="AlphaFoldDB" id="A0A9J7AWR6"/>
<sequence>MTKPTRFLVRMAIFLLLVSAVAVLLFAPLFDAFMANAALNGMILATLVIGILYIARQVASLGPEVSWIESYRTSQPGLSVQQAPTLLAPVATMLGEKRDDRVSLSAMSLRSLLDSIDARLAESRDISRYIIGLLIFLGLLGTFWGLLQTVGAVGNVINSLSVESGDLGTVFDDLKTGLESPLGGMATAFSSSLFGLAGSLILGFLELQLGQAQNRFYNDLEEWLSGLTRLSSGGGVLADGEHSASAYQTALWEQTADSLDKLQRVILRSEDDRRQANANLMALNEKLGTLVDQMRAEQDLMVKLGEAQLEIRPVLAKIAEGQGSGGRDELMRSHLRNIEAYVARLVEEASEGRSRTVEEIRQEIRLVARTIAALAEEEQR</sequence>
<organism evidence="3 4">
    <name type="scientific">Nisaea acidiphila</name>
    <dbReference type="NCBI Taxonomy" id="1862145"/>
    <lineage>
        <taxon>Bacteria</taxon>
        <taxon>Pseudomonadati</taxon>
        <taxon>Pseudomonadota</taxon>
        <taxon>Alphaproteobacteria</taxon>
        <taxon>Rhodospirillales</taxon>
        <taxon>Thalassobaculaceae</taxon>
        <taxon>Nisaea</taxon>
    </lineage>
</organism>
<feature type="transmembrane region" description="Helical" evidence="2">
    <location>
        <begin position="33"/>
        <end position="55"/>
    </location>
</feature>
<proteinExistence type="predicted"/>
<protein>
    <submittedName>
        <fullName evidence="3">Flagellar motor protein MotA</fullName>
    </submittedName>
</protein>
<keyword evidence="2" id="KW-1133">Transmembrane helix</keyword>
<keyword evidence="3" id="KW-0966">Cell projection</keyword>
<keyword evidence="3" id="KW-0282">Flagellum</keyword>
<gene>
    <name evidence="3" type="ORF">NUH88_08545</name>
</gene>
<evidence type="ECO:0000313" key="3">
    <source>
        <dbReference type="EMBL" id="UUX51736.1"/>
    </source>
</evidence>
<dbReference type="Proteomes" id="UP001060336">
    <property type="component" value="Chromosome"/>
</dbReference>
<keyword evidence="1" id="KW-0175">Coiled coil</keyword>
<keyword evidence="2" id="KW-0472">Membrane</keyword>
<keyword evidence="2" id="KW-0812">Transmembrane</keyword>
<accession>A0A9J7AWR6</accession>
<dbReference type="RefSeq" id="WP_257771400.1">
    <property type="nucleotide sequence ID" value="NZ_CP102480.1"/>
</dbReference>
<reference evidence="3" key="1">
    <citation type="submission" date="2022-08" db="EMBL/GenBank/DDBJ databases">
        <title>Nisaea acidiphila sp. nov., isolated from a marine algal debris and emended description of the genus Nisaea Urios et al. 2008.</title>
        <authorList>
            <person name="Kwon K."/>
        </authorList>
    </citation>
    <scope>NUCLEOTIDE SEQUENCE</scope>
    <source>
        <strain evidence="3">MEBiC11861</strain>
    </source>
</reference>
<feature type="transmembrane region" description="Helical" evidence="2">
    <location>
        <begin position="129"/>
        <end position="147"/>
    </location>
</feature>
<keyword evidence="4" id="KW-1185">Reference proteome</keyword>
<name>A0A9J7AWR6_9PROT</name>